<name>A0A443ZS16_9PSED</name>
<dbReference type="CDD" id="cd16363">
    <property type="entry name" value="Col_Im_like"/>
    <property type="match status" value="1"/>
</dbReference>
<dbReference type="SUPFAM" id="SSF47345">
    <property type="entry name" value="Colicin E immunity proteins"/>
    <property type="match status" value="1"/>
</dbReference>
<dbReference type="Gene3D" id="1.10.1200.20">
    <property type="entry name" value="Colicin E immunity protein"/>
    <property type="match status" value="1"/>
</dbReference>
<evidence type="ECO:0000313" key="3">
    <source>
        <dbReference type="EMBL" id="RWU22199.1"/>
    </source>
</evidence>
<dbReference type="GO" id="GO:0015643">
    <property type="term" value="F:toxic substance binding"/>
    <property type="evidence" value="ECO:0007669"/>
    <property type="project" value="InterPro"/>
</dbReference>
<evidence type="ECO:0000256" key="2">
    <source>
        <dbReference type="ARBA" id="ARBA00023025"/>
    </source>
</evidence>
<gene>
    <name evidence="3" type="ORF">DM813_13525</name>
</gene>
<sequence length="83" mass="9407">MKLKASISDYTPTEFKLVIREIINATGSESYQDELLEHFIDITEHPDGSDLIFYPANGKAGTPEQILEHIVQWRAANDKLGFK</sequence>
<dbReference type="EMBL" id="QJRG01000044">
    <property type="protein sequence ID" value="RWU22199.1"/>
    <property type="molecule type" value="Genomic_DNA"/>
</dbReference>
<dbReference type="OrthoDB" id="6810874at2"/>
<dbReference type="PRINTS" id="PR01299">
    <property type="entry name" value="PYOCIN"/>
</dbReference>
<comment type="similarity">
    <text evidence="1">Belongs to the colicins ColE2/ColE8/ColE9 and pyocins S1/S2 family.</text>
</comment>
<proteinExistence type="inferred from homology"/>
<protein>
    <submittedName>
        <fullName evidence="3">Bacteriocin immunity protein</fullName>
    </submittedName>
</protein>
<accession>A0A443ZS16</accession>
<comment type="caution">
    <text evidence="3">The sequence shown here is derived from an EMBL/GenBank/DDBJ whole genome shotgun (WGS) entry which is preliminary data.</text>
</comment>
<dbReference type="InterPro" id="IPR000290">
    <property type="entry name" value="Colicin_pyocin"/>
</dbReference>
<reference evidence="3 4" key="1">
    <citation type="submission" date="2018-06" db="EMBL/GenBank/DDBJ databases">
        <title>Bacteria isolated from soil of Wuhan.</title>
        <authorList>
            <person name="Wei X."/>
            <person name="Chunhua H."/>
        </authorList>
    </citation>
    <scope>NUCLEOTIDE SEQUENCE [LARGE SCALE GENOMIC DNA]</scope>
    <source>
        <strain evidence="4">xwS2</strain>
    </source>
</reference>
<dbReference type="GO" id="GO:0030153">
    <property type="term" value="P:bacteriocin immunity"/>
    <property type="evidence" value="ECO:0007669"/>
    <property type="project" value="UniProtKB-KW"/>
</dbReference>
<keyword evidence="2" id="KW-0079">Bacteriocin immunity</keyword>
<dbReference type="RefSeq" id="WP_128323872.1">
    <property type="nucleotide sequence ID" value="NZ_QJRG01000044.1"/>
</dbReference>
<organism evidence="3 4">
    <name type="scientific">Pseudomonas alkylphenolica</name>
    <dbReference type="NCBI Taxonomy" id="237609"/>
    <lineage>
        <taxon>Bacteria</taxon>
        <taxon>Pseudomonadati</taxon>
        <taxon>Pseudomonadota</taxon>
        <taxon>Gammaproteobacteria</taxon>
        <taxon>Pseudomonadales</taxon>
        <taxon>Pseudomonadaceae</taxon>
        <taxon>Pseudomonas</taxon>
    </lineage>
</organism>
<evidence type="ECO:0000313" key="4">
    <source>
        <dbReference type="Proteomes" id="UP000288983"/>
    </source>
</evidence>
<dbReference type="Pfam" id="PF01320">
    <property type="entry name" value="Colicin_Pyocin"/>
    <property type="match status" value="1"/>
</dbReference>
<dbReference type="InterPro" id="IPR035900">
    <property type="entry name" value="Colicin_E_sf"/>
</dbReference>
<evidence type="ECO:0000256" key="1">
    <source>
        <dbReference type="ARBA" id="ARBA00009346"/>
    </source>
</evidence>
<dbReference type="Proteomes" id="UP000288983">
    <property type="component" value="Unassembled WGS sequence"/>
</dbReference>
<dbReference type="AlphaFoldDB" id="A0A443ZS16"/>